<keyword evidence="2" id="KW-1185">Reference proteome</keyword>
<dbReference type="Proteomes" id="UP000735302">
    <property type="component" value="Unassembled WGS sequence"/>
</dbReference>
<protein>
    <submittedName>
        <fullName evidence="1">Uncharacterized protein</fullName>
    </submittedName>
</protein>
<sequence length="95" mass="11071">MHRLGGWRLQSELLHGTIIKNILNSVNMIFKRCIDEDVNLTGAALGRRCPHVTGSGKTPPSRHRHWETPWYFGGVERKCERFTFRKHPSKWPSTF</sequence>
<accession>A0AAV4CCU6</accession>
<evidence type="ECO:0000313" key="1">
    <source>
        <dbReference type="EMBL" id="GFO30424.1"/>
    </source>
</evidence>
<comment type="caution">
    <text evidence="1">The sequence shown here is derived from an EMBL/GenBank/DDBJ whole genome shotgun (WGS) entry which is preliminary data.</text>
</comment>
<organism evidence="1 2">
    <name type="scientific">Plakobranchus ocellatus</name>
    <dbReference type="NCBI Taxonomy" id="259542"/>
    <lineage>
        <taxon>Eukaryota</taxon>
        <taxon>Metazoa</taxon>
        <taxon>Spiralia</taxon>
        <taxon>Lophotrochozoa</taxon>
        <taxon>Mollusca</taxon>
        <taxon>Gastropoda</taxon>
        <taxon>Heterobranchia</taxon>
        <taxon>Euthyneura</taxon>
        <taxon>Panpulmonata</taxon>
        <taxon>Sacoglossa</taxon>
        <taxon>Placobranchoidea</taxon>
        <taxon>Plakobranchidae</taxon>
        <taxon>Plakobranchus</taxon>
    </lineage>
</organism>
<reference evidence="1 2" key="1">
    <citation type="journal article" date="2021" name="Elife">
        <title>Chloroplast acquisition without the gene transfer in kleptoplastic sea slugs, Plakobranchus ocellatus.</title>
        <authorList>
            <person name="Maeda T."/>
            <person name="Takahashi S."/>
            <person name="Yoshida T."/>
            <person name="Shimamura S."/>
            <person name="Takaki Y."/>
            <person name="Nagai Y."/>
            <person name="Toyoda A."/>
            <person name="Suzuki Y."/>
            <person name="Arimoto A."/>
            <person name="Ishii H."/>
            <person name="Satoh N."/>
            <person name="Nishiyama T."/>
            <person name="Hasebe M."/>
            <person name="Maruyama T."/>
            <person name="Minagawa J."/>
            <person name="Obokata J."/>
            <person name="Shigenobu S."/>
        </authorList>
    </citation>
    <scope>NUCLEOTIDE SEQUENCE [LARGE SCALE GENOMIC DNA]</scope>
</reference>
<evidence type="ECO:0000313" key="2">
    <source>
        <dbReference type="Proteomes" id="UP000735302"/>
    </source>
</evidence>
<gene>
    <name evidence="1" type="ORF">PoB_005692900</name>
</gene>
<name>A0AAV4CCU6_9GAST</name>
<dbReference type="AlphaFoldDB" id="A0AAV4CCU6"/>
<dbReference type="EMBL" id="BLXT01006238">
    <property type="protein sequence ID" value="GFO30424.1"/>
    <property type="molecule type" value="Genomic_DNA"/>
</dbReference>
<proteinExistence type="predicted"/>